<proteinExistence type="predicted"/>
<keyword evidence="1" id="KW-0472">Membrane</keyword>
<keyword evidence="1" id="KW-0812">Transmembrane</keyword>
<reference evidence="2 3" key="2">
    <citation type="journal article" date="2010" name="Proc. Natl. Acad. Sci. U.S.A.">
        <title>Enigmatic, ultrasmall, uncultivated Archaea.</title>
        <authorList>
            <person name="Baker B.J."/>
            <person name="Comolli L.R."/>
            <person name="Dick G.J."/>
            <person name="Hauser L.J."/>
            <person name="Hyatt D."/>
            <person name="Dill B.D."/>
            <person name="Land M.L."/>
            <person name="Verberkmoes N.C."/>
            <person name="Hettich R.L."/>
            <person name="Banfield J.F."/>
        </authorList>
    </citation>
    <scope>NUCLEOTIDE SEQUENCE [LARGE SCALE GENOMIC DNA]</scope>
    <source>
        <strain evidence="2">ARMAN-2</strain>
    </source>
</reference>
<dbReference type="EMBL" id="GG697240">
    <property type="protein sequence ID" value="EET90041.1"/>
    <property type="molecule type" value="Genomic_DNA"/>
</dbReference>
<feature type="transmembrane region" description="Helical" evidence="1">
    <location>
        <begin position="12"/>
        <end position="34"/>
    </location>
</feature>
<feature type="transmembrane region" description="Helical" evidence="1">
    <location>
        <begin position="110"/>
        <end position="130"/>
    </location>
</feature>
<name>C7DHD9_MICA2</name>
<feature type="transmembrane region" description="Helical" evidence="1">
    <location>
        <begin position="54"/>
        <end position="75"/>
    </location>
</feature>
<evidence type="ECO:0000313" key="3">
    <source>
        <dbReference type="Proteomes" id="UP000332487"/>
    </source>
</evidence>
<sequence length="136" mass="14354">MAKSNSKRVKKSNPLAFGFEFVGSIIYIMLLFLVLGSNSGSSASSSLLASATLLWLPLLFAAAVISTVMLFFLSFSNFMQNNFMQRAAGCAAVVGGFSLVALSVSNALYIWIAVIGFIIAIFGVAFSMGGQKEAGM</sequence>
<accession>C7DHD9</accession>
<dbReference type="AlphaFoldDB" id="C7DHD9"/>
<feature type="transmembrane region" description="Helical" evidence="1">
    <location>
        <begin position="87"/>
        <end position="104"/>
    </location>
</feature>
<evidence type="ECO:0000256" key="1">
    <source>
        <dbReference type="SAM" id="Phobius"/>
    </source>
</evidence>
<evidence type="ECO:0000313" key="2">
    <source>
        <dbReference type="EMBL" id="EET90041.1"/>
    </source>
</evidence>
<reference evidence="2 3" key="1">
    <citation type="journal article" date="2009" name="Genome Biol.">
        <title>Community-wide analysis of microbial genome sequence signatures.</title>
        <authorList>
            <person name="Dick G.J."/>
            <person name="Andersson A.F."/>
            <person name="Baker B.J."/>
            <person name="Simmons S.L."/>
            <person name="Thomas B.C."/>
            <person name="Yelton A.P."/>
            <person name="Banfield J.F."/>
        </authorList>
    </citation>
    <scope>NUCLEOTIDE SEQUENCE [LARGE SCALE GENOMIC DNA]</scope>
    <source>
        <strain evidence="2">ARMAN-2</strain>
    </source>
</reference>
<organism evidence="2 3">
    <name type="scientific">Candidatus Micrarchaeum acidiphilum ARMAN-2</name>
    <dbReference type="NCBI Taxonomy" id="425595"/>
    <lineage>
        <taxon>Archaea</taxon>
        <taxon>Candidatus Micrarchaeota</taxon>
        <taxon>Candidatus Micrarchaeia</taxon>
        <taxon>Candidatus Micrarchaeales</taxon>
        <taxon>Candidatus Micrarchaeaceae</taxon>
        <taxon>Candidatus Micrarchaeum</taxon>
    </lineage>
</organism>
<gene>
    <name evidence="2" type="ORF">UNLARM2_0483</name>
</gene>
<protein>
    <recommendedName>
        <fullName evidence="4">Multipass membrane protein</fullName>
    </recommendedName>
</protein>
<keyword evidence="1" id="KW-1133">Transmembrane helix</keyword>
<dbReference type="Proteomes" id="UP000332487">
    <property type="component" value="Unassembled WGS sequence"/>
</dbReference>
<evidence type="ECO:0008006" key="4">
    <source>
        <dbReference type="Google" id="ProtNLM"/>
    </source>
</evidence>
<keyword evidence="3" id="KW-1185">Reference proteome</keyword>